<dbReference type="RefSeq" id="WP_377179117.1">
    <property type="nucleotide sequence ID" value="NZ_JBHTMY010000003.1"/>
</dbReference>
<gene>
    <name evidence="1" type="ORF">ACFQ39_11710</name>
</gene>
<dbReference type="PANTHER" id="PTHR36456:SF1">
    <property type="entry name" value="UPF0232 PROTEIN SCO3875"/>
    <property type="match status" value="1"/>
</dbReference>
<dbReference type="Pfam" id="PF05258">
    <property type="entry name" value="DciA"/>
    <property type="match status" value="1"/>
</dbReference>
<accession>A0ABW3Y607</accession>
<dbReference type="Proteomes" id="UP001597201">
    <property type="component" value="Unassembled WGS sequence"/>
</dbReference>
<dbReference type="EMBL" id="JBHTMY010000003">
    <property type="protein sequence ID" value="MFD1316285.1"/>
    <property type="molecule type" value="Genomic_DNA"/>
</dbReference>
<comment type="caution">
    <text evidence="1">The sequence shown here is derived from an EMBL/GenBank/DDBJ whole genome shotgun (WGS) entry which is preliminary data.</text>
</comment>
<dbReference type="PANTHER" id="PTHR36456">
    <property type="entry name" value="UPF0232 PROTEIN SCO3875"/>
    <property type="match status" value="1"/>
</dbReference>
<evidence type="ECO:0000313" key="2">
    <source>
        <dbReference type="Proteomes" id="UP001597201"/>
    </source>
</evidence>
<evidence type="ECO:0000313" key="1">
    <source>
        <dbReference type="EMBL" id="MFD1316285.1"/>
    </source>
</evidence>
<name>A0ABW3Y607_9FLAO</name>
<sequence length="97" mass="11082">MKRENDIMRINVILEEVISDKSLKKGLTLVNVKEAWYTVMGNGVMSYTEDVSLKGTQLIVKLSSTSLREELSYGKDKIISMLNKELNKELIKTIRFA</sequence>
<organism evidence="1 2">
    <name type="scientific">Namhaeicola litoreus</name>
    <dbReference type="NCBI Taxonomy" id="1052145"/>
    <lineage>
        <taxon>Bacteria</taxon>
        <taxon>Pseudomonadati</taxon>
        <taxon>Bacteroidota</taxon>
        <taxon>Flavobacteriia</taxon>
        <taxon>Flavobacteriales</taxon>
        <taxon>Flavobacteriaceae</taxon>
        <taxon>Namhaeicola</taxon>
    </lineage>
</organism>
<reference evidence="2" key="1">
    <citation type="journal article" date="2019" name="Int. J. Syst. Evol. Microbiol.">
        <title>The Global Catalogue of Microorganisms (GCM) 10K type strain sequencing project: providing services to taxonomists for standard genome sequencing and annotation.</title>
        <authorList>
            <consortium name="The Broad Institute Genomics Platform"/>
            <consortium name="The Broad Institute Genome Sequencing Center for Infectious Disease"/>
            <person name="Wu L."/>
            <person name="Ma J."/>
        </authorList>
    </citation>
    <scope>NUCLEOTIDE SEQUENCE [LARGE SCALE GENOMIC DNA]</scope>
    <source>
        <strain evidence="2">CCUG 61485</strain>
    </source>
</reference>
<proteinExistence type="predicted"/>
<protein>
    <submittedName>
        <fullName evidence="1">DUF721 domain-containing protein</fullName>
    </submittedName>
</protein>
<keyword evidence="2" id="KW-1185">Reference proteome</keyword>
<dbReference type="InterPro" id="IPR007922">
    <property type="entry name" value="DciA-like"/>
</dbReference>